<evidence type="ECO:0000256" key="8">
    <source>
        <dbReference type="ARBA" id="ARBA00022490"/>
    </source>
</evidence>
<dbReference type="InterPro" id="IPR036397">
    <property type="entry name" value="RNaseH_sf"/>
</dbReference>
<keyword evidence="11 14" id="KW-0255">Endonuclease</keyword>
<dbReference type="SUPFAM" id="SSF53098">
    <property type="entry name" value="Ribonuclease H-like"/>
    <property type="match status" value="1"/>
</dbReference>
<accession>A0A060M435</accession>
<comment type="catalytic activity">
    <reaction evidence="1 14 15 16">
        <text>Endonucleolytic cleavage to 5'-phosphomonoester.</text>
        <dbReference type="EC" id="3.1.26.4"/>
    </reaction>
</comment>
<keyword evidence="20" id="KW-1185">Reference proteome</keyword>
<evidence type="ECO:0000259" key="18">
    <source>
        <dbReference type="PROSITE" id="PS51975"/>
    </source>
</evidence>
<evidence type="ECO:0000256" key="17">
    <source>
        <dbReference type="SAM" id="MobiDB-lite"/>
    </source>
</evidence>
<dbReference type="GO" id="GO:0032299">
    <property type="term" value="C:ribonuclease H2 complex"/>
    <property type="evidence" value="ECO:0007669"/>
    <property type="project" value="TreeGrafter"/>
</dbReference>
<dbReference type="AlphaFoldDB" id="A0A060M435"/>
<dbReference type="InterPro" id="IPR022898">
    <property type="entry name" value="RNase_HII"/>
</dbReference>
<keyword evidence="10 14" id="KW-0479">Metal-binding</keyword>
<dbReference type="GO" id="GO:0043137">
    <property type="term" value="P:DNA replication, removal of RNA primer"/>
    <property type="evidence" value="ECO:0007669"/>
    <property type="project" value="TreeGrafter"/>
</dbReference>
<feature type="region of interest" description="Disordered" evidence="17">
    <location>
        <begin position="236"/>
        <end position="261"/>
    </location>
</feature>
<name>A0A060M435_9BACI</name>
<comment type="similarity">
    <text evidence="5 14 16">Belongs to the RNase HII family.</text>
</comment>
<dbReference type="InterPro" id="IPR024567">
    <property type="entry name" value="RNase_HII/HIII_dom"/>
</dbReference>
<evidence type="ECO:0000256" key="3">
    <source>
        <dbReference type="ARBA" id="ARBA00004065"/>
    </source>
</evidence>
<dbReference type="Pfam" id="PF01351">
    <property type="entry name" value="RNase_HII"/>
    <property type="match status" value="1"/>
</dbReference>
<keyword evidence="13 14" id="KW-0464">Manganese</keyword>
<feature type="binding site" evidence="14 15">
    <location>
        <position position="75"/>
    </location>
    <ligand>
        <name>a divalent metal cation</name>
        <dbReference type="ChEBI" id="CHEBI:60240"/>
    </ligand>
</feature>
<evidence type="ECO:0000313" key="20">
    <source>
        <dbReference type="Proteomes" id="UP000027142"/>
    </source>
</evidence>
<dbReference type="NCBIfam" id="NF000595">
    <property type="entry name" value="PRK00015.1-3"/>
    <property type="match status" value="1"/>
</dbReference>
<dbReference type="InterPro" id="IPR012337">
    <property type="entry name" value="RNaseH-like_sf"/>
</dbReference>
<dbReference type="STRING" id="1246626.BleG1_2271"/>
<dbReference type="GO" id="GO:0005737">
    <property type="term" value="C:cytoplasm"/>
    <property type="evidence" value="ECO:0007669"/>
    <property type="project" value="UniProtKB-SubCell"/>
</dbReference>
<evidence type="ECO:0000256" key="16">
    <source>
        <dbReference type="RuleBase" id="RU003515"/>
    </source>
</evidence>
<dbReference type="PROSITE" id="PS51975">
    <property type="entry name" value="RNASE_H_2"/>
    <property type="match status" value="1"/>
</dbReference>
<dbReference type="NCBIfam" id="NF000594">
    <property type="entry name" value="PRK00015.1-1"/>
    <property type="match status" value="1"/>
</dbReference>
<sequence length="261" mass="29544">MISITTIKSQLANNELTREQVNELREDQRKGVQALLKRYDATQMRMASIEQMHLDMSTYELELRQQGYQAICGVDEVGRGPLAGPVTAAAVILPTDFKLLGLTDSKKLSKENREQYAAYIKEHAVDYQIVSLSAKEIDETNILLATKRAMMQAIQQLRVAADYLLLDAIELPIGTSQRSLIKGDSRSVSIAASSVLAKVWRDDYMEKLAHVYPEYGFEQHAGYGTKQHLDALERHGMTSEHRRTFRPVLERGKSRIHPKDQ</sequence>
<keyword evidence="9 14" id="KW-0540">Nuclease</keyword>
<evidence type="ECO:0000256" key="2">
    <source>
        <dbReference type="ARBA" id="ARBA00001946"/>
    </source>
</evidence>
<dbReference type="GO" id="GO:0006298">
    <property type="term" value="P:mismatch repair"/>
    <property type="evidence" value="ECO:0007669"/>
    <property type="project" value="TreeGrafter"/>
</dbReference>
<dbReference type="OrthoDB" id="9803420at2"/>
<evidence type="ECO:0000256" key="12">
    <source>
        <dbReference type="ARBA" id="ARBA00022801"/>
    </source>
</evidence>
<dbReference type="Proteomes" id="UP000027142">
    <property type="component" value="Chromosome"/>
</dbReference>
<comment type="cofactor">
    <cofactor evidence="2">
        <name>Mg(2+)</name>
        <dbReference type="ChEBI" id="CHEBI:18420"/>
    </cofactor>
</comment>
<dbReference type="FunFam" id="3.30.420.10:FF:000006">
    <property type="entry name" value="Ribonuclease HII"/>
    <property type="match status" value="1"/>
</dbReference>
<comment type="function">
    <text evidence="3 14 16">Endonuclease that specifically degrades the RNA of RNA-DNA hybrids.</text>
</comment>
<keyword evidence="12 14" id="KW-0378">Hydrolase</keyword>
<dbReference type="GO" id="GO:0030145">
    <property type="term" value="F:manganese ion binding"/>
    <property type="evidence" value="ECO:0007669"/>
    <property type="project" value="UniProtKB-UniRule"/>
</dbReference>
<dbReference type="PANTHER" id="PTHR10954:SF18">
    <property type="entry name" value="RIBONUCLEASE HII"/>
    <property type="match status" value="1"/>
</dbReference>
<dbReference type="PANTHER" id="PTHR10954">
    <property type="entry name" value="RIBONUCLEASE H2 SUBUNIT A"/>
    <property type="match status" value="1"/>
</dbReference>
<evidence type="ECO:0000256" key="13">
    <source>
        <dbReference type="ARBA" id="ARBA00023211"/>
    </source>
</evidence>
<evidence type="ECO:0000256" key="6">
    <source>
        <dbReference type="ARBA" id="ARBA00012180"/>
    </source>
</evidence>
<comment type="cofactor">
    <cofactor evidence="14 15">
        <name>Mn(2+)</name>
        <dbReference type="ChEBI" id="CHEBI:29035"/>
    </cofactor>
    <cofactor evidence="14 15">
        <name>Mg(2+)</name>
        <dbReference type="ChEBI" id="CHEBI:18420"/>
    </cofactor>
    <text evidence="14 15">Manganese or magnesium. Binds 1 divalent metal ion per monomer in the absence of substrate. May bind a second metal ion after substrate binding.</text>
</comment>
<evidence type="ECO:0000256" key="5">
    <source>
        <dbReference type="ARBA" id="ARBA00007383"/>
    </source>
</evidence>
<dbReference type="InterPro" id="IPR001352">
    <property type="entry name" value="RNase_HII/HIII"/>
</dbReference>
<evidence type="ECO:0000256" key="9">
    <source>
        <dbReference type="ARBA" id="ARBA00022722"/>
    </source>
</evidence>
<dbReference type="CDD" id="cd07182">
    <property type="entry name" value="RNase_HII_bacteria_HII_like"/>
    <property type="match status" value="1"/>
</dbReference>
<feature type="domain" description="RNase H type-2" evidence="18">
    <location>
        <begin position="69"/>
        <end position="257"/>
    </location>
</feature>
<evidence type="ECO:0000256" key="1">
    <source>
        <dbReference type="ARBA" id="ARBA00000077"/>
    </source>
</evidence>
<dbReference type="eggNOG" id="COG0164">
    <property type="taxonomic scope" value="Bacteria"/>
</dbReference>
<dbReference type="GO" id="GO:0004523">
    <property type="term" value="F:RNA-DNA hybrid ribonuclease activity"/>
    <property type="evidence" value="ECO:0007669"/>
    <property type="project" value="UniProtKB-UniRule"/>
</dbReference>
<keyword evidence="8 14" id="KW-0963">Cytoplasm</keyword>
<evidence type="ECO:0000256" key="4">
    <source>
        <dbReference type="ARBA" id="ARBA00004496"/>
    </source>
</evidence>
<proteinExistence type="inferred from homology"/>
<evidence type="ECO:0000256" key="10">
    <source>
        <dbReference type="ARBA" id="ARBA00022723"/>
    </source>
</evidence>
<protein>
    <recommendedName>
        <fullName evidence="7 14">Ribonuclease HII</fullName>
        <shortName evidence="14">RNase HII</shortName>
        <ecNumber evidence="6 14">3.1.26.4</ecNumber>
    </recommendedName>
</protein>
<comment type="subcellular location">
    <subcellularLocation>
        <location evidence="4 14">Cytoplasm</location>
    </subcellularLocation>
</comment>
<feature type="binding site" evidence="14 15">
    <location>
        <position position="167"/>
    </location>
    <ligand>
        <name>a divalent metal cation</name>
        <dbReference type="ChEBI" id="CHEBI:60240"/>
    </ligand>
</feature>
<evidence type="ECO:0000256" key="7">
    <source>
        <dbReference type="ARBA" id="ARBA00019179"/>
    </source>
</evidence>
<dbReference type="GO" id="GO:0003723">
    <property type="term" value="F:RNA binding"/>
    <property type="evidence" value="ECO:0007669"/>
    <property type="project" value="UniProtKB-UniRule"/>
</dbReference>
<dbReference type="EC" id="3.1.26.4" evidence="6 14"/>
<dbReference type="Gene3D" id="3.30.420.10">
    <property type="entry name" value="Ribonuclease H-like superfamily/Ribonuclease H"/>
    <property type="match status" value="1"/>
</dbReference>
<reference evidence="19 20" key="1">
    <citation type="journal article" date="2014" name="Gene">
        <title>A comparative genomic analysis of the alkalitolerant soil bacterium Bacillus lehensis G1.</title>
        <authorList>
            <person name="Noor Y.M."/>
            <person name="Samsulrizal N.H."/>
            <person name="Jema'on N.A."/>
            <person name="Low K.O."/>
            <person name="Ramli A.N."/>
            <person name="Alias N.I."/>
            <person name="Damis S.I."/>
            <person name="Fuzi S.F."/>
            <person name="Isa M.N."/>
            <person name="Murad A.M."/>
            <person name="Raih M.F."/>
            <person name="Bakar F.D."/>
            <person name="Najimudin N."/>
            <person name="Mahadi N.M."/>
            <person name="Illias R.M."/>
        </authorList>
    </citation>
    <scope>NUCLEOTIDE SEQUENCE [LARGE SCALE GENOMIC DNA]</scope>
    <source>
        <strain evidence="19 20">G1</strain>
    </source>
</reference>
<dbReference type="EMBL" id="CP003923">
    <property type="protein sequence ID" value="AIC94849.1"/>
    <property type="molecule type" value="Genomic_DNA"/>
</dbReference>
<dbReference type="HOGENOM" id="CLU_036532_2_1_9"/>
<evidence type="ECO:0000313" key="19">
    <source>
        <dbReference type="EMBL" id="AIC94849.1"/>
    </source>
</evidence>
<feature type="binding site" evidence="14 15">
    <location>
        <position position="76"/>
    </location>
    <ligand>
        <name>a divalent metal cation</name>
        <dbReference type="ChEBI" id="CHEBI:60240"/>
    </ligand>
</feature>
<evidence type="ECO:0000256" key="11">
    <source>
        <dbReference type="ARBA" id="ARBA00022759"/>
    </source>
</evidence>
<evidence type="ECO:0000256" key="14">
    <source>
        <dbReference type="HAMAP-Rule" id="MF_00052"/>
    </source>
</evidence>
<dbReference type="KEGG" id="ble:BleG1_2271"/>
<gene>
    <name evidence="14" type="primary">rnhB</name>
    <name evidence="19" type="ORF">BleG1_2271</name>
</gene>
<evidence type="ECO:0000256" key="15">
    <source>
        <dbReference type="PROSITE-ProRule" id="PRU01319"/>
    </source>
</evidence>
<dbReference type="PATRIC" id="fig|1246626.3.peg.2270"/>
<dbReference type="HAMAP" id="MF_00052_B">
    <property type="entry name" value="RNase_HII_B"/>
    <property type="match status" value="1"/>
</dbReference>
<dbReference type="RefSeq" id="WP_038480793.1">
    <property type="nucleotide sequence ID" value="NZ_CP003923.1"/>
</dbReference>
<organism evidence="19 20">
    <name type="scientific">Shouchella lehensis G1</name>
    <dbReference type="NCBI Taxonomy" id="1246626"/>
    <lineage>
        <taxon>Bacteria</taxon>
        <taxon>Bacillati</taxon>
        <taxon>Bacillota</taxon>
        <taxon>Bacilli</taxon>
        <taxon>Bacillales</taxon>
        <taxon>Bacillaceae</taxon>
        <taxon>Shouchella</taxon>
    </lineage>
</organism>